<protein>
    <submittedName>
        <fullName evidence="1">Uncharacterized protein</fullName>
    </submittedName>
</protein>
<geneLocation type="plasmid" evidence="1 2">
    <name>pVP-16-VB00198-1</name>
</geneLocation>
<dbReference type="EMBL" id="CP097357">
    <property type="protein sequence ID" value="UYV29706.1"/>
    <property type="molecule type" value="Genomic_DNA"/>
</dbReference>
<evidence type="ECO:0000313" key="2">
    <source>
        <dbReference type="Proteomes" id="UP001163036"/>
    </source>
</evidence>
<dbReference type="RefSeq" id="WP_053314003.1">
    <property type="nucleotide sequence ID" value="NZ_CP062152.1"/>
</dbReference>
<dbReference type="AlphaFoldDB" id="A0A8H9N934"/>
<proteinExistence type="predicted"/>
<evidence type="ECO:0000313" key="1">
    <source>
        <dbReference type="EMBL" id="UYV29706.1"/>
    </source>
</evidence>
<reference evidence="1" key="1">
    <citation type="submission" date="2022-05" db="EMBL/GenBank/DDBJ databases">
        <title>Megaplasmid of Vibrio parahaemolyticus.</title>
        <authorList>
            <person name="Strauch E."/>
            <person name="Borowiak M."/>
        </authorList>
    </citation>
    <scope>NUCLEOTIDE SEQUENCE</scope>
    <source>
        <strain evidence="1">16-VB00198</strain>
        <plasmid evidence="1">pVP-16-VB00198-1</plasmid>
    </source>
</reference>
<name>A0A8H9N934_VIBPH</name>
<organism evidence="1 2">
    <name type="scientific">Vibrio parahaemolyticus</name>
    <dbReference type="NCBI Taxonomy" id="670"/>
    <lineage>
        <taxon>Bacteria</taxon>
        <taxon>Pseudomonadati</taxon>
        <taxon>Pseudomonadota</taxon>
        <taxon>Gammaproteobacteria</taxon>
        <taxon>Vibrionales</taxon>
        <taxon>Vibrionaceae</taxon>
        <taxon>Vibrio</taxon>
    </lineage>
</organism>
<dbReference type="PROSITE" id="PS51257">
    <property type="entry name" value="PROKAR_LIPOPROTEIN"/>
    <property type="match status" value="1"/>
</dbReference>
<accession>A0A8H9N934</accession>
<keyword evidence="1" id="KW-0614">Plasmid</keyword>
<dbReference type="Proteomes" id="UP001163036">
    <property type="component" value="Plasmid pVP-16-VB00198-1"/>
</dbReference>
<gene>
    <name evidence="1" type="ORF">M5598_27390</name>
</gene>
<sequence length="197" mass="23430">MLKLIPILSVSALLSGCIYYHGPNYRSLDYSKPDATLSWDSFRTNEHPQRYKLHLSRLYDIRNDRKVRNTRFDDFSITLEAHTPKDGEDGIPDFDPNRSYQWREDKNFKIEGHHKFDPETCTLTLENKWKDFSIRLQGRMLDANYNRYLNYPMEFKVIETTDNQFKDAKFYGDTSEYTCAVLSIMDATTFERQPPLW</sequence>